<dbReference type="RefSeq" id="WP_121021271.1">
    <property type="nucleotide sequence ID" value="NZ_RCCE01000001.1"/>
</dbReference>
<evidence type="ECO:0008006" key="4">
    <source>
        <dbReference type="Google" id="ProtNLM"/>
    </source>
</evidence>
<gene>
    <name evidence="2" type="ORF">BCF46_0442</name>
</gene>
<evidence type="ECO:0000256" key="1">
    <source>
        <dbReference type="SAM" id="SignalP"/>
    </source>
</evidence>
<organism evidence="2 3">
    <name type="scientific">Litoreibacter meonggei</name>
    <dbReference type="NCBI Taxonomy" id="1049199"/>
    <lineage>
        <taxon>Bacteria</taxon>
        <taxon>Pseudomonadati</taxon>
        <taxon>Pseudomonadota</taxon>
        <taxon>Alphaproteobacteria</taxon>
        <taxon>Rhodobacterales</taxon>
        <taxon>Roseobacteraceae</taxon>
        <taxon>Litoreibacter</taxon>
    </lineage>
</organism>
<dbReference type="OrthoDB" id="7739218at2"/>
<reference evidence="2 3" key="1">
    <citation type="submission" date="2018-10" db="EMBL/GenBank/DDBJ databases">
        <title>Genomic Encyclopedia of Archaeal and Bacterial Type Strains, Phase II (KMG-II): from individual species to whole genera.</title>
        <authorList>
            <person name="Goeker M."/>
        </authorList>
    </citation>
    <scope>NUCLEOTIDE SEQUENCE [LARGE SCALE GENOMIC DNA]</scope>
    <source>
        <strain evidence="2 3">DSM 29466</strain>
    </source>
</reference>
<keyword evidence="3" id="KW-1185">Reference proteome</keyword>
<accession>A0A497X506</accession>
<feature type="signal peptide" evidence="1">
    <location>
        <begin position="1"/>
        <end position="19"/>
    </location>
</feature>
<dbReference type="PROSITE" id="PS51257">
    <property type="entry name" value="PROKAR_LIPOPROTEIN"/>
    <property type="match status" value="1"/>
</dbReference>
<evidence type="ECO:0000313" key="3">
    <source>
        <dbReference type="Proteomes" id="UP000269157"/>
    </source>
</evidence>
<dbReference type="Proteomes" id="UP000269157">
    <property type="component" value="Unassembled WGS sequence"/>
</dbReference>
<dbReference type="EMBL" id="RCCE01000001">
    <property type="protein sequence ID" value="RLJ60244.1"/>
    <property type="molecule type" value="Genomic_DNA"/>
</dbReference>
<dbReference type="AlphaFoldDB" id="A0A497X506"/>
<keyword evidence="1" id="KW-0732">Signal</keyword>
<sequence>MILKSAVKALGLLSISALIACGGSGSNPLTGGAADDGVITDPGTDPSTTDAAFLFDSGKNLVANSFIFTPGTTPGTGTISINNLPFDGVSSQGGAYTPRAGVTLPSGEVYQNTPSSAAEDPYFAVVLTSPNGTGALVGAVATNVYAGSGYGGAYASRTSRGLPATRPQAYIYNGSYNGIRVLRQAVAGSPNNTIQLTTGNAQVNIDLQDFDSGSIRGLVTGRRLYDLNGNFISNMDSFELVIADLDPVTLTTIDGVTNTANSTGLRAQTGTWTGLVSGPNGEEVVGFVLLEGSISDRDPSFDTNLANPVVTGRETGGFIATR</sequence>
<comment type="caution">
    <text evidence="2">The sequence shown here is derived from an EMBL/GenBank/DDBJ whole genome shotgun (WGS) entry which is preliminary data.</text>
</comment>
<name>A0A497X506_9RHOB</name>
<evidence type="ECO:0000313" key="2">
    <source>
        <dbReference type="EMBL" id="RLJ60244.1"/>
    </source>
</evidence>
<feature type="chain" id="PRO_5019850664" description="Transferrin-binding protein B C-lobe/N-lobe beta barrel domain-containing protein" evidence="1">
    <location>
        <begin position="20"/>
        <end position="322"/>
    </location>
</feature>
<protein>
    <recommendedName>
        <fullName evidence="4">Transferrin-binding protein B C-lobe/N-lobe beta barrel domain-containing protein</fullName>
    </recommendedName>
</protein>
<proteinExistence type="predicted"/>